<accession>A0ABU1YC67</accession>
<evidence type="ECO:0000313" key="2">
    <source>
        <dbReference type="Proteomes" id="UP001269081"/>
    </source>
</evidence>
<sequence length="98" mass="11025">MPRQLANEIEVLGSFDLTNVGMLAILRTENSALSVNDKLCSHDNLRQWKVIKEAVMTVSPFTAQLKMDSQKEQGIRQYIIKPTIGTDKPIPTEILTLK</sequence>
<proteinExistence type="predicted"/>
<gene>
    <name evidence="1" type="ORF">J2W48_003640</name>
</gene>
<comment type="caution">
    <text evidence="1">The sequence shown here is derived from an EMBL/GenBank/DDBJ whole genome shotgun (WGS) entry which is preliminary data.</text>
</comment>
<keyword evidence="2" id="KW-1185">Reference proteome</keyword>
<dbReference type="Proteomes" id="UP001269081">
    <property type="component" value="Unassembled WGS sequence"/>
</dbReference>
<protein>
    <submittedName>
        <fullName evidence="1">Uncharacterized protein</fullName>
    </submittedName>
</protein>
<organism evidence="1 2">
    <name type="scientific">Flavobacterium piscis</name>
    <dbReference type="NCBI Taxonomy" id="1114874"/>
    <lineage>
        <taxon>Bacteria</taxon>
        <taxon>Pseudomonadati</taxon>
        <taxon>Bacteroidota</taxon>
        <taxon>Flavobacteriia</taxon>
        <taxon>Flavobacteriales</taxon>
        <taxon>Flavobacteriaceae</taxon>
        <taxon>Flavobacterium</taxon>
    </lineage>
</organism>
<dbReference type="RefSeq" id="WP_310283039.1">
    <property type="nucleotide sequence ID" value="NZ_JAVDWQ010000014.1"/>
</dbReference>
<name>A0ABU1YC67_9FLAO</name>
<evidence type="ECO:0000313" key="1">
    <source>
        <dbReference type="EMBL" id="MDR7211683.1"/>
    </source>
</evidence>
<dbReference type="EMBL" id="JAVDWQ010000014">
    <property type="protein sequence ID" value="MDR7211683.1"/>
    <property type="molecule type" value="Genomic_DNA"/>
</dbReference>
<reference evidence="1 2" key="1">
    <citation type="submission" date="2023-07" db="EMBL/GenBank/DDBJ databases">
        <title>Sorghum-associated microbial communities from plants grown in Nebraska, USA.</title>
        <authorList>
            <person name="Schachtman D."/>
        </authorList>
    </citation>
    <scope>NUCLEOTIDE SEQUENCE [LARGE SCALE GENOMIC DNA]</scope>
    <source>
        <strain evidence="1 2">4129</strain>
    </source>
</reference>